<dbReference type="SMART" id="SM00954">
    <property type="entry name" value="RelA_SpoT"/>
    <property type="match status" value="1"/>
</dbReference>
<evidence type="ECO:0000259" key="2">
    <source>
        <dbReference type="PROSITE" id="PS51880"/>
    </source>
</evidence>
<dbReference type="SUPFAM" id="SSF81301">
    <property type="entry name" value="Nucleotidyltransferase"/>
    <property type="match status" value="1"/>
</dbReference>
<reference evidence="3 4" key="1">
    <citation type="journal article" date="2016" name="Nat. Commun.">
        <title>Thousands of microbial genomes shed light on interconnected biogeochemical processes in an aquifer system.</title>
        <authorList>
            <person name="Anantharaman K."/>
            <person name="Brown C.T."/>
            <person name="Hug L.A."/>
            <person name="Sharon I."/>
            <person name="Castelle C.J."/>
            <person name="Probst A.J."/>
            <person name="Thomas B.C."/>
            <person name="Singh A."/>
            <person name="Wilkins M.J."/>
            <person name="Karaoz U."/>
            <person name="Brodie E.L."/>
            <person name="Williams K.H."/>
            <person name="Hubbard S.S."/>
            <person name="Banfield J.F."/>
        </authorList>
    </citation>
    <scope>NUCLEOTIDE SEQUENCE [LARGE SCALE GENOMIC DNA]</scope>
</reference>
<dbReference type="FunFam" id="1.10.3210.10:FF:000001">
    <property type="entry name" value="GTP pyrophosphokinase RelA"/>
    <property type="match status" value="1"/>
</dbReference>
<comment type="caution">
    <text evidence="3">The sequence shown here is derived from an EMBL/GenBank/DDBJ whole genome shotgun (WGS) entry which is preliminary data.</text>
</comment>
<dbReference type="PROSITE" id="PS51880">
    <property type="entry name" value="TGS"/>
    <property type="match status" value="1"/>
</dbReference>
<dbReference type="Gene3D" id="3.10.20.30">
    <property type="match status" value="1"/>
</dbReference>
<dbReference type="SUPFAM" id="SSF81271">
    <property type="entry name" value="TGS-like"/>
    <property type="match status" value="1"/>
</dbReference>
<accession>A0A1F6EWG7</accession>
<gene>
    <name evidence="3" type="ORF">A3A36_02245</name>
</gene>
<dbReference type="SUPFAM" id="SSF109604">
    <property type="entry name" value="HD-domain/PDEase-like"/>
    <property type="match status" value="1"/>
</dbReference>
<dbReference type="CDD" id="cd05399">
    <property type="entry name" value="NT_Rel-Spo_like"/>
    <property type="match status" value="1"/>
</dbReference>
<dbReference type="Pfam" id="PF13328">
    <property type="entry name" value="HD_4"/>
    <property type="match status" value="1"/>
</dbReference>
<dbReference type="InterPro" id="IPR003607">
    <property type="entry name" value="HD/PDEase_dom"/>
</dbReference>
<dbReference type="Gene3D" id="1.10.3210.10">
    <property type="entry name" value="Hypothetical protein af1432"/>
    <property type="match status" value="1"/>
</dbReference>
<dbReference type="InterPro" id="IPR012675">
    <property type="entry name" value="Beta-grasp_dom_sf"/>
</dbReference>
<dbReference type="CDD" id="cd01668">
    <property type="entry name" value="TGS_RSH"/>
    <property type="match status" value="1"/>
</dbReference>
<dbReference type="Gene3D" id="3.30.460.10">
    <property type="entry name" value="Beta Polymerase, domain 2"/>
    <property type="match status" value="1"/>
</dbReference>
<evidence type="ECO:0000313" key="4">
    <source>
        <dbReference type="Proteomes" id="UP000178811"/>
    </source>
</evidence>
<evidence type="ECO:0000313" key="3">
    <source>
        <dbReference type="EMBL" id="OGG77961.1"/>
    </source>
</evidence>
<dbReference type="Pfam" id="PF04607">
    <property type="entry name" value="RelA_SpoT"/>
    <property type="match status" value="1"/>
</dbReference>
<dbReference type="AlphaFoldDB" id="A0A1F6EWG7"/>
<proteinExistence type="inferred from homology"/>
<comment type="similarity">
    <text evidence="1">Belongs to the RelA/SpoT family.</text>
</comment>
<dbReference type="GO" id="GO:0015969">
    <property type="term" value="P:guanosine tetraphosphate metabolic process"/>
    <property type="evidence" value="ECO:0007669"/>
    <property type="project" value="InterPro"/>
</dbReference>
<feature type="domain" description="TGS" evidence="2">
    <location>
        <begin position="427"/>
        <end position="488"/>
    </location>
</feature>
<dbReference type="PANTHER" id="PTHR21262:SF31">
    <property type="entry name" value="GTP PYROPHOSPHOKINASE"/>
    <property type="match status" value="1"/>
</dbReference>
<evidence type="ECO:0000256" key="1">
    <source>
        <dbReference type="ARBA" id="ARBA00007476"/>
    </source>
</evidence>
<organism evidence="3 4">
    <name type="scientific">Candidatus Kaiserbacteria bacterium RIFCSPLOWO2_01_FULL_52_12b</name>
    <dbReference type="NCBI Taxonomy" id="1798509"/>
    <lineage>
        <taxon>Bacteria</taxon>
        <taxon>Candidatus Kaiseribacteriota</taxon>
    </lineage>
</organism>
<sequence>MTTVKEIIGEMSNPSKEDVAFVEKAYEYSKKAHEGQKRYSGEPYFIHAAATAKTLAEYGMDAVTIAAGLLHDAVEDGRVSREEIEKKFGHELLFIVDGVTKLGKHKYHGTERHAESLRRLLVATASDIRVLIVKLADRKHNMQTLEHVPEHKRRRIALETLEIYAPIADRLGMGKMKRTLEDLSFSYVDPDADRHTAEMRKLKEQETESGLALMQKEMERELAKRGMKTFRTDIRMKGLWSLHQKLKRKNDDISLIHDIAALRIIVPKIEDCYATLGAVHSLYKPLPGEFKDYIAFPKPNGYQSLHTTVVTPSAGIVEIQIRTEEMHRRAQFGIASHMSYKQLGKGIEKLEKEVQKSRFSSLSFSWVRSLIPSLMKISKKEVRPPAGGGSASGRKVPPWLAELAEAHADIAGSEEFIEGLKEDFFSHRVFVFTPKGDVIDLPAASTPIDFAYAIHSDLGDHLQGAKVNGKLVSFETELGNGEVVEILRRDSAHPSPKWLDIARTSLARRHIRNALGMTEPAKPARRRRHTGKK</sequence>
<name>A0A1F6EWG7_9BACT</name>
<dbReference type="EMBL" id="MFLW01000027">
    <property type="protein sequence ID" value="OGG77961.1"/>
    <property type="molecule type" value="Genomic_DNA"/>
</dbReference>
<dbReference type="PANTHER" id="PTHR21262">
    <property type="entry name" value="GUANOSINE-3',5'-BIS DIPHOSPHATE 3'-PYROPHOSPHOHYDROLASE"/>
    <property type="match status" value="1"/>
</dbReference>
<dbReference type="InterPro" id="IPR043519">
    <property type="entry name" value="NT_sf"/>
</dbReference>
<dbReference type="SMART" id="SM00471">
    <property type="entry name" value="HDc"/>
    <property type="match status" value="1"/>
</dbReference>
<protein>
    <recommendedName>
        <fullName evidence="2">TGS domain-containing protein</fullName>
    </recommendedName>
</protein>
<dbReference type="GO" id="GO:0005886">
    <property type="term" value="C:plasma membrane"/>
    <property type="evidence" value="ECO:0007669"/>
    <property type="project" value="TreeGrafter"/>
</dbReference>
<dbReference type="FunFam" id="3.10.20.30:FF:000002">
    <property type="entry name" value="GTP pyrophosphokinase (RelA/SpoT)"/>
    <property type="match status" value="1"/>
</dbReference>
<dbReference type="Pfam" id="PF02824">
    <property type="entry name" value="TGS"/>
    <property type="match status" value="1"/>
</dbReference>
<dbReference type="InterPro" id="IPR007685">
    <property type="entry name" value="RelA_SpoT"/>
</dbReference>
<dbReference type="InterPro" id="IPR004095">
    <property type="entry name" value="TGS"/>
</dbReference>
<dbReference type="InterPro" id="IPR012676">
    <property type="entry name" value="TGS-like"/>
</dbReference>
<dbReference type="Proteomes" id="UP000178811">
    <property type="component" value="Unassembled WGS sequence"/>
</dbReference>
<dbReference type="CDD" id="cd00077">
    <property type="entry name" value="HDc"/>
    <property type="match status" value="1"/>
</dbReference>
<dbReference type="InterPro" id="IPR033655">
    <property type="entry name" value="TGS_RelA/SpoT"/>
</dbReference>